<dbReference type="OrthoDB" id="2397850at2759"/>
<keyword evidence="1" id="KW-1133">Transmembrane helix</keyword>
<organism evidence="2 3">
    <name type="scientific">Funneliformis geosporum</name>
    <dbReference type="NCBI Taxonomy" id="1117311"/>
    <lineage>
        <taxon>Eukaryota</taxon>
        <taxon>Fungi</taxon>
        <taxon>Fungi incertae sedis</taxon>
        <taxon>Mucoromycota</taxon>
        <taxon>Glomeromycotina</taxon>
        <taxon>Glomeromycetes</taxon>
        <taxon>Glomerales</taxon>
        <taxon>Glomeraceae</taxon>
        <taxon>Funneliformis</taxon>
    </lineage>
</organism>
<keyword evidence="3" id="KW-1185">Reference proteome</keyword>
<sequence length="149" mass="17019">MASLKDISRYNSETVSIIVAQSIQKDGLDTTKCILWVTDNTVYMTSNKKGGVAFLIKKTGSNAHRIGCGFYIMQIILNHFEQEAFGKLFNSIGFSRKLHPYNLLYWHGIYIMAINLNASIIKDLYDKLMDFIITSTDCLFILIVIMNYE</sequence>
<protein>
    <submittedName>
        <fullName evidence="2">16324_t:CDS:1</fullName>
    </submittedName>
</protein>
<gene>
    <name evidence="2" type="ORF">FWILDA_LOCUS16215</name>
</gene>
<comment type="caution">
    <text evidence="2">The sequence shown here is derived from an EMBL/GenBank/DDBJ whole genome shotgun (WGS) entry which is preliminary data.</text>
</comment>
<keyword evidence="1" id="KW-0472">Membrane</keyword>
<evidence type="ECO:0000256" key="1">
    <source>
        <dbReference type="SAM" id="Phobius"/>
    </source>
</evidence>
<dbReference type="AlphaFoldDB" id="A0A9W4T5H8"/>
<keyword evidence="1" id="KW-0812">Transmembrane</keyword>
<dbReference type="EMBL" id="CAMKVN010009965">
    <property type="protein sequence ID" value="CAI2193715.1"/>
    <property type="molecule type" value="Genomic_DNA"/>
</dbReference>
<dbReference type="Proteomes" id="UP001153678">
    <property type="component" value="Unassembled WGS sequence"/>
</dbReference>
<evidence type="ECO:0000313" key="3">
    <source>
        <dbReference type="Proteomes" id="UP001153678"/>
    </source>
</evidence>
<proteinExistence type="predicted"/>
<evidence type="ECO:0000313" key="2">
    <source>
        <dbReference type="EMBL" id="CAI2193715.1"/>
    </source>
</evidence>
<accession>A0A9W4T5H8</accession>
<name>A0A9W4T5H8_9GLOM</name>
<feature type="transmembrane region" description="Helical" evidence="1">
    <location>
        <begin position="103"/>
        <end position="121"/>
    </location>
</feature>
<reference evidence="2" key="1">
    <citation type="submission" date="2022-08" db="EMBL/GenBank/DDBJ databases">
        <authorList>
            <person name="Kallberg Y."/>
            <person name="Tangrot J."/>
            <person name="Rosling A."/>
        </authorList>
    </citation>
    <scope>NUCLEOTIDE SEQUENCE</scope>
    <source>
        <strain evidence="2">Wild A</strain>
    </source>
</reference>
<feature type="transmembrane region" description="Helical" evidence="1">
    <location>
        <begin position="128"/>
        <end position="148"/>
    </location>
</feature>